<organism evidence="5 6">
    <name type="scientific">Caldalkalibacillus horti</name>
    <dbReference type="NCBI Taxonomy" id="77523"/>
    <lineage>
        <taxon>Bacteria</taxon>
        <taxon>Bacillati</taxon>
        <taxon>Bacillota</taxon>
        <taxon>Bacilli</taxon>
        <taxon>Bacillales</taxon>
        <taxon>Bacillaceae</taxon>
        <taxon>Caldalkalibacillus</taxon>
    </lineage>
</organism>
<name>A0ABT9W523_9BACI</name>
<dbReference type="PANTHER" id="PTHR43792:SF8">
    <property type="entry name" value="[RIBOSOMAL PROTEIN US5]-ALANINE N-ACETYLTRANSFERASE"/>
    <property type="match status" value="1"/>
</dbReference>
<feature type="domain" description="N-acetyltransferase" evidence="4">
    <location>
        <begin position="1"/>
        <end position="172"/>
    </location>
</feature>
<keyword evidence="6" id="KW-1185">Reference proteome</keyword>
<gene>
    <name evidence="5" type="ORF">J2S11_004304</name>
</gene>
<dbReference type="CDD" id="cd04301">
    <property type="entry name" value="NAT_SF"/>
    <property type="match status" value="1"/>
</dbReference>
<accession>A0ABT9W523</accession>
<dbReference type="PROSITE" id="PS51186">
    <property type="entry name" value="GNAT"/>
    <property type="match status" value="1"/>
</dbReference>
<comment type="similarity">
    <text evidence="3">Belongs to the acetyltransferase family. RimJ subfamily.</text>
</comment>
<dbReference type="Proteomes" id="UP001235840">
    <property type="component" value="Unassembled WGS sequence"/>
</dbReference>
<sequence>MEYRKLTADDAEEYLQLRTRAIKENPLSFALSPSEMKEKTIEQIREQLEQGNKVDGYASFTVGVFDHNKLCGTGAFMQRPYEKMAHKGSLLGLYVAPEYQGKGIAKGLIKEIIHQASQLKGMEQILLMVNNENEAAKKLYSSLGFTVYGVEQKAMKIDGKYYDESLMSYDLQ</sequence>
<dbReference type="InterPro" id="IPR051531">
    <property type="entry name" value="N-acetyltransferase"/>
</dbReference>
<keyword evidence="1" id="KW-0808">Transferase</keyword>
<evidence type="ECO:0000313" key="5">
    <source>
        <dbReference type="EMBL" id="MDQ0168342.1"/>
    </source>
</evidence>
<evidence type="ECO:0000256" key="3">
    <source>
        <dbReference type="ARBA" id="ARBA00038502"/>
    </source>
</evidence>
<dbReference type="RefSeq" id="WP_307398009.1">
    <property type="nucleotide sequence ID" value="NZ_BAAADK010000016.1"/>
</dbReference>
<dbReference type="EMBL" id="JAUSTY010000028">
    <property type="protein sequence ID" value="MDQ0168342.1"/>
    <property type="molecule type" value="Genomic_DNA"/>
</dbReference>
<evidence type="ECO:0000256" key="2">
    <source>
        <dbReference type="ARBA" id="ARBA00023315"/>
    </source>
</evidence>
<dbReference type="InterPro" id="IPR000182">
    <property type="entry name" value="GNAT_dom"/>
</dbReference>
<comment type="caution">
    <text evidence="5">The sequence shown here is derived from an EMBL/GenBank/DDBJ whole genome shotgun (WGS) entry which is preliminary data.</text>
</comment>
<dbReference type="PANTHER" id="PTHR43792">
    <property type="entry name" value="GNAT FAMILY, PUTATIVE (AFU_ORTHOLOGUE AFUA_3G00765)-RELATED-RELATED"/>
    <property type="match status" value="1"/>
</dbReference>
<dbReference type="SUPFAM" id="SSF55729">
    <property type="entry name" value="Acyl-CoA N-acyltransferases (Nat)"/>
    <property type="match status" value="1"/>
</dbReference>
<evidence type="ECO:0000313" key="6">
    <source>
        <dbReference type="Proteomes" id="UP001235840"/>
    </source>
</evidence>
<evidence type="ECO:0000256" key="1">
    <source>
        <dbReference type="ARBA" id="ARBA00022679"/>
    </source>
</evidence>
<dbReference type="Gene3D" id="3.40.630.30">
    <property type="match status" value="1"/>
</dbReference>
<evidence type="ECO:0000259" key="4">
    <source>
        <dbReference type="PROSITE" id="PS51186"/>
    </source>
</evidence>
<proteinExistence type="inferred from homology"/>
<keyword evidence="2" id="KW-0012">Acyltransferase</keyword>
<dbReference type="InterPro" id="IPR016181">
    <property type="entry name" value="Acyl_CoA_acyltransferase"/>
</dbReference>
<dbReference type="Pfam" id="PF00583">
    <property type="entry name" value="Acetyltransf_1"/>
    <property type="match status" value="1"/>
</dbReference>
<reference evidence="5 6" key="1">
    <citation type="submission" date="2023-07" db="EMBL/GenBank/DDBJ databases">
        <title>Genomic Encyclopedia of Type Strains, Phase IV (KMG-IV): sequencing the most valuable type-strain genomes for metagenomic binning, comparative biology and taxonomic classification.</title>
        <authorList>
            <person name="Goeker M."/>
        </authorList>
    </citation>
    <scope>NUCLEOTIDE SEQUENCE [LARGE SCALE GENOMIC DNA]</scope>
    <source>
        <strain evidence="5 6">DSM 12751</strain>
    </source>
</reference>
<protein>
    <submittedName>
        <fullName evidence="5">Ribosomal protein S18 acetylase RimI-like enzyme</fullName>
    </submittedName>
</protein>